<gene>
    <name evidence="1" type="ORF">NCTC12157_00537</name>
</gene>
<sequence length="88" mass="9683">MSKVNTIELTVNGKALNFEPNSTAYNKFINEMSMENKIAPANNYLRRIVATDSKAALDEILDIPGSALQLAAAVNDKYAPKLEIELKN</sequence>
<name>A0A377N5R5_9GAMM</name>
<evidence type="ECO:0000313" key="1">
    <source>
        <dbReference type="EMBL" id="STQ42871.1"/>
    </source>
</evidence>
<reference evidence="1 2" key="1">
    <citation type="submission" date="2018-06" db="EMBL/GenBank/DDBJ databases">
        <authorList>
            <consortium name="Pathogen Informatics"/>
            <person name="Doyle S."/>
        </authorList>
    </citation>
    <scope>NUCLEOTIDE SEQUENCE [LARGE SCALE GENOMIC DNA]</scope>
    <source>
        <strain evidence="1 2">NCTC12157</strain>
    </source>
</reference>
<proteinExistence type="predicted"/>
<evidence type="ECO:0000313" key="2">
    <source>
        <dbReference type="Proteomes" id="UP000254304"/>
    </source>
</evidence>
<organism evidence="1 2">
    <name type="scientific">Ewingella americana</name>
    <dbReference type="NCBI Taxonomy" id="41202"/>
    <lineage>
        <taxon>Bacteria</taxon>
        <taxon>Pseudomonadati</taxon>
        <taxon>Pseudomonadota</taxon>
        <taxon>Gammaproteobacteria</taxon>
        <taxon>Enterobacterales</taxon>
        <taxon>Yersiniaceae</taxon>
        <taxon>Ewingella</taxon>
    </lineage>
</organism>
<dbReference type="InterPro" id="IPR024406">
    <property type="entry name" value="TAC-10"/>
</dbReference>
<dbReference type="GeneID" id="78381447"/>
<dbReference type="Pfam" id="PF10963">
    <property type="entry name" value="Phage_TAC_10"/>
    <property type="match status" value="1"/>
</dbReference>
<accession>A0A377N5R5</accession>
<dbReference type="AlphaFoldDB" id="A0A377N5R5"/>
<protein>
    <submittedName>
        <fullName evidence="1">Protein of uncharacterized function (DUF2765)</fullName>
    </submittedName>
</protein>
<dbReference type="EMBL" id="UGGO01000001">
    <property type="protein sequence ID" value="STQ42871.1"/>
    <property type="molecule type" value="Genomic_DNA"/>
</dbReference>
<dbReference type="Proteomes" id="UP000254304">
    <property type="component" value="Unassembled WGS sequence"/>
</dbReference>
<dbReference type="RefSeq" id="WP_128124423.1">
    <property type="nucleotide sequence ID" value="NZ_VXKG01000003.1"/>
</dbReference>